<organism evidence="1 2">
    <name type="scientific">Phyllobacterium pellucidum</name>
    <dbReference type="NCBI Taxonomy" id="2740464"/>
    <lineage>
        <taxon>Bacteria</taxon>
        <taxon>Pseudomonadati</taxon>
        <taxon>Pseudomonadota</taxon>
        <taxon>Alphaproteobacteria</taxon>
        <taxon>Hyphomicrobiales</taxon>
        <taxon>Phyllobacteriaceae</taxon>
        <taxon>Phyllobacterium</taxon>
    </lineage>
</organism>
<evidence type="ECO:0008006" key="3">
    <source>
        <dbReference type="Google" id="ProtNLM"/>
    </source>
</evidence>
<reference evidence="1 2" key="1">
    <citation type="submission" date="2020-05" db="EMBL/GenBank/DDBJ databases">
        <authorList>
            <person name="Kim M.K."/>
        </authorList>
    </citation>
    <scope>NUCLEOTIDE SEQUENCE [LARGE SCALE GENOMIC DNA]</scope>
    <source>
        <strain evidence="1 2">BT25</strain>
    </source>
</reference>
<comment type="caution">
    <text evidence="1">The sequence shown here is derived from an EMBL/GenBank/DDBJ whole genome shotgun (WGS) entry which is preliminary data.</text>
</comment>
<sequence length="62" mass="6920">MIAVDSDIIVSAFWPRGADIGERRHGLFHLASSANCEAMMSFDADFIKIAKREATLEVRRPV</sequence>
<dbReference type="RefSeq" id="WP_113282255.1">
    <property type="nucleotide sequence ID" value="NZ_JABUMX010000007.1"/>
</dbReference>
<dbReference type="EMBL" id="JABUMX010000007">
    <property type="protein sequence ID" value="NTS33642.1"/>
    <property type="molecule type" value="Genomic_DNA"/>
</dbReference>
<keyword evidence="2" id="KW-1185">Reference proteome</keyword>
<evidence type="ECO:0000313" key="1">
    <source>
        <dbReference type="EMBL" id="NTS33642.1"/>
    </source>
</evidence>
<gene>
    <name evidence="1" type="ORF">HQ945_20490</name>
</gene>
<proteinExistence type="predicted"/>
<accession>A0A849VUJ4</accession>
<name>A0A849VUJ4_9HYPH</name>
<evidence type="ECO:0000313" key="2">
    <source>
        <dbReference type="Proteomes" id="UP000550508"/>
    </source>
</evidence>
<dbReference type="Proteomes" id="UP000550508">
    <property type="component" value="Unassembled WGS sequence"/>
</dbReference>
<protein>
    <recommendedName>
        <fullName evidence="3">PIN domain-containing protein</fullName>
    </recommendedName>
</protein>
<dbReference type="AlphaFoldDB" id="A0A849VUJ4"/>